<dbReference type="PROSITE" id="PS00463">
    <property type="entry name" value="ZN2_CY6_FUNGAL_1"/>
    <property type="match status" value="1"/>
</dbReference>
<evidence type="ECO:0000256" key="6">
    <source>
        <dbReference type="SAM" id="MobiDB-lite"/>
    </source>
</evidence>
<feature type="compositionally biased region" description="Low complexity" evidence="6">
    <location>
        <begin position="379"/>
        <end position="403"/>
    </location>
</feature>
<keyword evidence="5" id="KW-0539">Nucleus</keyword>
<evidence type="ECO:0000313" key="9">
    <source>
        <dbReference type="Proteomes" id="UP000284375"/>
    </source>
</evidence>
<feature type="region of interest" description="Disordered" evidence="6">
    <location>
        <begin position="223"/>
        <end position="294"/>
    </location>
</feature>
<keyword evidence="2" id="KW-0805">Transcription regulation</keyword>
<name>A0A423WJC2_CYTCH</name>
<feature type="compositionally biased region" description="Basic and acidic residues" evidence="6">
    <location>
        <begin position="44"/>
        <end position="56"/>
    </location>
</feature>
<keyword evidence="3" id="KW-0238">DNA-binding</keyword>
<dbReference type="CDD" id="cd12148">
    <property type="entry name" value="fungal_TF_MHR"/>
    <property type="match status" value="1"/>
</dbReference>
<dbReference type="Proteomes" id="UP000284375">
    <property type="component" value="Unassembled WGS sequence"/>
</dbReference>
<evidence type="ECO:0000256" key="3">
    <source>
        <dbReference type="ARBA" id="ARBA00023125"/>
    </source>
</evidence>
<organism evidence="8 9">
    <name type="scientific">Cytospora chrysosperma</name>
    <name type="common">Cytospora canker fungus</name>
    <name type="synonym">Sphaeria chrysosperma</name>
    <dbReference type="NCBI Taxonomy" id="252740"/>
    <lineage>
        <taxon>Eukaryota</taxon>
        <taxon>Fungi</taxon>
        <taxon>Dikarya</taxon>
        <taxon>Ascomycota</taxon>
        <taxon>Pezizomycotina</taxon>
        <taxon>Sordariomycetes</taxon>
        <taxon>Sordariomycetidae</taxon>
        <taxon>Diaporthales</taxon>
        <taxon>Cytosporaceae</taxon>
        <taxon>Cytospora</taxon>
    </lineage>
</organism>
<dbReference type="PROSITE" id="PS50048">
    <property type="entry name" value="ZN2_CY6_FUNGAL_2"/>
    <property type="match status" value="1"/>
</dbReference>
<feature type="compositionally biased region" description="Low complexity" evidence="6">
    <location>
        <begin position="338"/>
        <end position="351"/>
    </location>
</feature>
<evidence type="ECO:0000256" key="4">
    <source>
        <dbReference type="ARBA" id="ARBA00023163"/>
    </source>
</evidence>
<dbReference type="InterPro" id="IPR036864">
    <property type="entry name" value="Zn2-C6_fun-type_DNA-bd_sf"/>
</dbReference>
<keyword evidence="9" id="KW-1185">Reference proteome</keyword>
<evidence type="ECO:0000256" key="2">
    <source>
        <dbReference type="ARBA" id="ARBA00023015"/>
    </source>
</evidence>
<protein>
    <recommendedName>
        <fullName evidence="7">Zn(2)-C6 fungal-type domain-containing protein</fullName>
    </recommendedName>
</protein>
<feature type="compositionally biased region" description="Low complexity" evidence="6">
    <location>
        <begin position="913"/>
        <end position="923"/>
    </location>
</feature>
<evidence type="ECO:0000259" key="7">
    <source>
        <dbReference type="PROSITE" id="PS50048"/>
    </source>
</evidence>
<dbReference type="AlphaFoldDB" id="A0A423WJC2"/>
<evidence type="ECO:0000313" key="8">
    <source>
        <dbReference type="EMBL" id="ROW03481.1"/>
    </source>
</evidence>
<dbReference type="PANTHER" id="PTHR31668">
    <property type="entry name" value="GLUCOSE TRANSPORT TRANSCRIPTION REGULATOR RGT1-RELATED-RELATED"/>
    <property type="match status" value="1"/>
</dbReference>
<dbReference type="GO" id="GO:0000981">
    <property type="term" value="F:DNA-binding transcription factor activity, RNA polymerase II-specific"/>
    <property type="evidence" value="ECO:0007669"/>
    <property type="project" value="InterPro"/>
</dbReference>
<feature type="domain" description="Zn(2)-C6 fungal-type" evidence="7">
    <location>
        <begin position="444"/>
        <end position="478"/>
    </location>
</feature>
<dbReference type="Gene3D" id="4.10.240.10">
    <property type="entry name" value="Zn(2)-C6 fungal-type DNA-binding domain"/>
    <property type="match status" value="1"/>
</dbReference>
<feature type="compositionally biased region" description="Basic and acidic residues" evidence="6">
    <location>
        <begin position="259"/>
        <end position="270"/>
    </location>
</feature>
<feature type="region of interest" description="Disordered" evidence="6">
    <location>
        <begin position="377"/>
        <end position="413"/>
    </location>
</feature>
<dbReference type="SUPFAM" id="SSF82199">
    <property type="entry name" value="SET domain"/>
    <property type="match status" value="1"/>
</dbReference>
<sequence>MGGQKQNLPKNWPEGFPYLTSPAYSPALSKAQLQSLRTKPGPTEGDHLREIPRELKPGPCANVRITPINDPRHPANGQSGLFASRLLPPGSLIVPYLGECHPAGSAAHSASDYDLWLDRGGDVAVDAARTGNEARFVNDYRGVPGALRPNAEFCEVWDARRGEKGMAVFVLPAGKKDRAKAVGIAKGQEILACFLSKALEVATMDKEMLEAPAAPKVEAVPEDIQQEQPQSPQPPQPSQQQYPSPRLEDSEASFFQGDRQLDHHPGHQHAEPPTPPQRASRPDVNAEDLQLGGPGEDQIQQLQLAAQMSQAISGVVGGSNAEENDFESQEPNLQSLQQLQDQQDADMQGQDHGLPELPENIPPSIQQDLQHSLQHVMPHPDAQQDSQHSQHAQHAPHPQHAHPTYMDHQQQPTHLAPAVPMGLDQAQYGVGDIPPRKRSKVSRACDECRRKKVKCDAVSETGEEACSNCRRSNVRCLFSRVPQKRGPSKGYIKELADRIHSIEGKLGGQTVAEALAGELATLPRRDLAEAYATSAQTDESRKRPYLGIVHHVLPFLPSSKETLNAHLAQCTPPLRNAFVEALNSAMSSFAVRHVHGSLANANRLLADFEAEGGKRSRFSDLIHLQCLILMIINTDNCGPASLRGEHEGPAKPTLLGRAAGVAYAMNVPQEAVALGEVDNPQSEQCIRVRAWWTLVVLDRWNALSTATPLIISGDTVVLPHNLKPIVGEANYRFTLLAYIMGHWVPASVLAPSNSTPGAGARAAATFHLNMEMWRAHFPGDIPSDVEPVLHLAYWHCRLLAFLFMPSSLLTDVSWAVRESVSLLTTHSQMISPLNHHFTSLVTLCLIELAKLEASRDEANQLLNRLLEANIAPSNWDEQIRVKIREALRPSTSSAAEATASRSLQHLADLATATENSTSAANHTGHTPVGLVAPGQENMEELPKFRTSDTYDDLGFDPRPMLCGGYLSAIAQPFP</sequence>
<dbReference type="InterPro" id="IPR046341">
    <property type="entry name" value="SET_dom_sf"/>
</dbReference>
<evidence type="ECO:0000256" key="1">
    <source>
        <dbReference type="ARBA" id="ARBA00022723"/>
    </source>
</evidence>
<dbReference type="InterPro" id="IPR001138">
    <property type="entry name" value="Zn2Cys6_DnaBD"/>
</dbReference>
<dbReference type="GO" id="GO:0008270">
    <property type="term" value="F:zinc ion binding"/>
    <property type="evidence" value="ECO:0007669"/>
    <property type="project" value="InterPro"/>
</dbReference>
<keyword evidence="4" id="KW-0804">Transcription</keyword>
<accession>A0A423WJC2</accession>
<keyword evidence="1" id="KW-0479">Metal-binding</keyword>
<dbReference type="STRING" id="252740.A0A423WJC2"/>
<dbReference type="SUPFAM" id="SSF57701">
    <property type="entry name" value="Zn2/Cys6 DNA-binding domain"/>
    <property type="match status" value="1"/>
</dbReference>
<dbReference type="OrthoDB" id="5426978at2759"/>
<dbReference type="SMART" id="SM00066">
    <property type="entry name" value="GAL4"/>
    <property type="match status" value="1"/>
</dbReference>
<gene>
    <name evidence="8" type="ORF">VSDG_01305</name>
</gene>
<feature type="region of interest" description="Disordered" evidence="6">
    <location>
        <begin position="29"/>
        <end position="60"/>
    </location>
</feature>
<feature type="region of interest" description="Disordered" evidence="6">
    <location>
        <begin position="338"/>
        <end position="364"/>
    </location>
</feature>
<feature type="region of interest" description="Disordered" evidence="6">
    <location>
        <begin position="913"/>
        <end position="935"/>
    </location>
</feature>
<evidence type="ECO:0000256" key="5">
    <source>
        <dbReference type="ARBA" id="ARBA00023242"/>
    </source>
</evidence>
<proteinExistence type="predicted"/>
<dbReference type="CDD" id="cd00067">
    <property type="entry name" value="GAL4"/>
    <property type="match status" value="1"/>
</dbReference>
<dbReference type="InterPro" id="IPR050797">
    <property type="entry name" value="Carb_Metab_Trans_Reg"/>
</dbReference>
<dbReference type="Pfam" id="PF00172">
    <property type="entry name" value="Zn_clus"/>
    <property type="match status" value="1"/>
</dbReference>
<dbReference type="GO" id="GO:0003677">
    <property type="term" value="F:DNA binding"/>
    <property type="evidence" value="ECO:0007669"/>
    <property type="project" value="UniProtKB-KW"/>
</dbReference>
<dbReference type="Gene3D" id="2.170.270.10">
    <property type="entry name" value="SET domain"/>
    <property type="match status" value="1"/>
</dbReference>
<reference evidence="8 9" key="1">
    <citation type="submission" date="2015-09" db="EMBL/GenBank/DDBJ databases">
        <title>Host preference determinants of Valsa canker pathogens revealed by comparative genomics.</title>
        <authorList>
            <person name="Yin Z."/>
            <person name="Huang L."/>
        </authorList>
    </citation>
    <scope>NUCLEOTIDE SEQUENCE [LARGE SCALE GENOMIC DNA]</scope>
    <source>
        <strain evidence="8 9">YSFL</strain>
    </source>
</reference>
<dbReference type="PANTHER" id="PTHR31668:SF26">
    <property type="entry name" value="GLUCOSE TRANSPORT TRANSCRIPTION REGULATOR RGT1-RELATED"/>
    <property type="match status" value="1"/>
</dbReference>
<dbReference type="EMBL" id="LJZO01000003">
    <property type="protein sequence ID" value="ROW03481.1"/>
    <property type="molecule type" value="Genomic_DNA"/>
</dbReference>
<comment type="caution">
    <text evidence="8">The sequence shown here is derived from an EMBL/GenBank/DDBJ whole genome shotgun (WGS) entry which is preliminary data.</text>
</comment>